<dbReference type="CDD" id="cd01184">
    <property type="entry name" value="INT_C_like_1"/>
    <property type="match status" value="1"/>
</dbReference>
<gene>
    <name evidence="4" type="ORF">SAMN04515666_1055</name>
</gene>
<evidence type="ECO:0000259" key="3">
    <source>
        <dbReference type="Pfam" id="PF20172"/>
    </source>
</evidence>
<dbReference type="InterPro" id="IPR011010">
    <property type="entry name" value="DNA_brk_join_enz"/>
</dbReference>
<dbReference type="AlphaFoldDB" id="A0A1H7SCC4"/>
<dbReference type="GO" id="GO:0006310">
    <property type="term" value="P:DNA recombination"/>
    <property type="evidence" value="ECO:0007669"/>
    <property type="project" value="UniProtKB-KW"/>
</dbReference>
<dbReference type="STRING" id="1036779.SAMN04515666_1055"/>
<name>A0A1H7SCC4_9HYPH</name>
<dbReference type="EMBL" id="FOAN01000005">
    <property type="protein sequence ID" value="SEL70302.1"/>
    <property type="molecule type" value="Genomic_DNA"/>
</dbReference>
<dbReference type="InterPro" id="IPR013762">
    <property type="entry name" value="Integrase-like_cat_sf"/>
</dbReference>
<proteinExistence type="predicted"/>
<evidence type="ECO:0000313" key="4">
    <source>
        <dbReference type="EMBL" id="SEL70302.1"/>
    </source>
</evidence>
<dbReference type="Proteomes" id="UP000199664">
    <property type="component" value="Unassembled WGS sequence"/>
</dbReference>
<dbReference type="Gene3D" id="1.10.443.10">
    <property type="entry name" value="Intergrase catalytic core"/>
    <property type="match status" value="1"/>
</dbReference>
<protein>
    <recommendedName>
        <fullName evidence="3">DUF6538 domain-containing protein</fullName>
    </recommendedName>
</protein>
<keyword evidence="1" id="KW-0238">DNA-binding</keyword>
<evidence type="ECO:0000256" key="2">
    <source>
        <dbReference type="ARBA" id="ARBA00023172"/>
    </source>
</evidence>
<keyword evidence="5" id="KW-1185">Reference proteome</keyword>
<dbReference type="Pfam" id="PF20172">
    <property type="entry name" value="DUF6538"/>
    <property type="match status" value="1"/>
</dbReference>
<dbReference type="Gene3D" id="1.10.150.130">
    <property type="match status" value="1"/>
</dbReference>
<dbReference type="OrthoDB" id="9784724at2"/>
<feature type="domain" description="DUF6538" evidence="3">
    <location>
        <begin position="11"/>
        <end position="82"/>
    </location>
</feature>
<reference evidence="5" key="1">
    <citation type="submission" date="2016-10" db="EMBL/GenBank/DDBJ databases">
        <authorList>
            <person name="Varghese N."/>
            <person name="Submissions S."/>
        </authorList>
    </citation>
    <scope>NUCLEOTIDE SEQUENCE [LARGE SCALE GENOMIC DNA]</scope>
    <source>
        <strain evidence="5">LMG 26383,CCUG 61248,R- 45681</strain>
    </source>
</reference>
<keyword evidence="2" id="KW-0233">DNA recombination</keyword>
<evidence type="ECO:0000256" key="1">
    <source>
        <dbReference type="ARBA" id="ARBA00023125"/>
    </source>
</evidence>
<dbReference type="SUPFAM" id="SSF56349">
    <property type="entry name" value="DNA breaking-rejoining enzymes"/>
    <property type="match status" value="1"/>
</dbReference>
<dbReference type="GO" id="GO:0015074">
    <property type="term" value="P:DNA integration"/>
    <property type="evidence" value="ECO:0007669"/>
    <property type="project" value="InterPro"/>
</dbReference>
<accession>A0A1H7SCC4</accession>
<evidence type="ECO:0000313" key="5">
    <source>
        <dbReference type="Proteomes" id="UP000199664"/>
    </source>
</evidence>
<dbReference type="InterPro" id="IPR046668">
    <property type="entry name" value="DUF6538"/>
</dbReference>
<sequence length="628" mass="69928">MSSETVPKTPYLIVRNGRFYFDMRVPEDVLDAYNAKFKRNDGANRETGTIRVSLKTKDRKQALRLLGEKLSFYLARFDELRRSDDAEADFQAKVRRHELSRLSRAELERLVFGYYRDVLRPAAISPPIDSEDRAELVEEWTDTLARVQDRRDEEGNERVQNTADHVLLKAGWPSTRTKVKDTGPNPPGIEDGVQIIARHLATVDVDRTAERYRDLIGLVRRASVEGSRLALAQLNGTAFMPADPLFATGFNLADANDKLGPLISEALALWKKGSGVQGGRKPRELTAMEAASAVQRFKELHGDIRIGEITKKRVQEFVAAISALPSRLPKKFSKMTLPELLREDLTAYPQRAPATINKAFTLLSAMVEHARKRSDLEEASSWPNHFPSAWVEGDDNEGGDREPFSSDDLKRIFVDGPVHRQGKRQTGGRGEAQYWLPLLALFTGARLSELGQLRVCDVQADDGGIAFISIGTSGGRKVKTKTSIRKVPIHPELKLMGFLAYVELRRGEGGAEATLWPLLRSAEGRAHTAAWSQWWGNYQGRKPISIADRAKVFHSFRHLFKDMCRDAGLSEDVHDALTGHAVGRNVGRGYGSGHSVSRLFAEMSKVKAPVDLSHLHTTKVASADPGVL</sequence>
<dbReference type="RefSeq" id="WP_091836116.1">
    <property type="nucleotide sequence ID" value="NZ_FOAN01000005.1"/>
</dbReference>
<dbReference type="InterPro" id="IPR010998">
    <property type="entry name" value="Integrase_recombinase_N"/>
</dbReference>
<organism evidence="4 5">
    <name type="scientific">Bosea lupini</name>
    <dbReference type="NCBI Taxonomy" id="1036779"/>
    <lineage>
        <taxon>Bacteria</taxon>
        <taxon>Pseudomonadati</taxon>
        <taxon>Pseudomonadota</taxon>
        <taxon>Alphaproteobacteria</taxon>
        <taxon>Hyphomicrobiales</taxon>
        <taxon>Boseaceae</taxon>
        <taxon>Bosea</taxon>
    </lineage>
</organism>
<dbReference type="GO" id="GO:0003677">
    <property type="term" value="F:DNA binding"/>
    <property type="evidence" value="ECO:0007669"/>
    <property type="project" value="UniProtKB-KW"/>
</dbReference>